<dbReference type="OrthoDB" id="2590867at2759"/>
<evidence type="ECO:0000313" key="3">
    <source>
        <dbReference type="Proteomes" id="UP000284706"/>
    </source>
</evidence>
<evidence type="ECO:0000313" key="2">
    <source>
        <dbReference type="EMBL" id="PPQ98089.1"/>
    </source>
</evidence>
<dbReference type="InParanoid" id="A0A409Y529"/>
<proteinExistence type="predicted"/>
<feature type="compositionally biased region" description="Basic and acidic residues" evidence="1">
    <location>
        <begin position="1"/>
        <end position="42"/>
    </location>
</feature>
<sequence length="406" mass="43617">MTPALREEQKGLRDLEKNLVAERRPLTEKIKELEQQLEELKHGPLKNSRVHDPRPLQTPLSEKDFNVPVNSHEESEQGQAEIEHHDDENTPLILSPGAPQAEQASTPSLPCDDGDKLLPEADSGFPSDDFDDMGFDDLDFDDMNFCNDGVDLPAGFDMPWQCDPECEAILNTFLDRFPDESLLNGREGALMAGEARWRQSQPQGLFQWDSGIFRLFRWDSFPIPIGLAAAPRVPATRSSAGESLRGAALGFVDALGSSGSAKGDDISRQGRLEMERGMSNMRGSKASSVGPSATSTTSSAYPQSAQIGATGAQPYAAPGQNAPPVSASAGYPADKPQQGYGMGNQNPAAGPPATYPGPNHHRDDAISGAPQPPLQQGANMGPGRGPMEATYRQADPKQGNPHQVTI</sequence>
<comment type="caution">
    <text evidence="2">The sequence shown here is derived from an EMBL/GenBank/DDBJ whole genome shotgun (WGS) entry which is preliminary data.</text>
</comment>
<feature type="compositionally biased region" description="Basic and acidic residues" evidence="1">
    <location>
        <begin position="61"/>
        <end position="88"/>
    </location>
</feature>
<keyword evidence="3" id="KW-1185">Reference proteome</keyword>
<protein>
    <submittedName>
        <fullName evidence="2">Uncharacterized protein</fullName>
    </submittedName>
</protein>
<dbReference type="Proteomes" id="UP000284706">
    <property type="component" value="Unassembled WGS sequence"/>
</dbReference>
<organism evidence="2 3">
    <name type="scientific">Gymnopilus dilepis</name>
    <dbReference type="NCBI Taxonomy" id="231916"/>
    <lineage>
        <taxon>Eukaryota</taxon>
        <taxon>Fungi</taxon>
        <taxon>Dikarya</taxon>
        <taxon>Basidiomycota</taxon>
        <taxon>Agaricomycotina</taxon>
        <taxon>Agaricomycetes</taxon>
        <taxon>Agaricomycetidae</taxon>
        <taxon>Agaricales</taxon>
        <taxon>Agaricineae</taxon>
        <taxon>Hymenogastraceae</taxon>
        <taxon>Gymnopilus</taxon>
    </lineage>
</organism>
<gene>
    <name evidence="2" type="ORF">CVT26_003259</name>
</gene>
<reference evidence="2 3" key="1">
    <citation type="journal article" date="2018" name="Evol. Lett.">
        <title>Horizontal gene cluster transfer increased hallucinogenic mushroom diversity.</title>
        <authorList>
            <person name="Reynolds H.T."/>
            <person name="Vijayakumar V."/>
            <person name="Gluck-Thaler E."/>
            <person name="Korotkin H.B."/>
            <person name="Matheny P.B."/>
            <person name="Slot J.C."/>
        </authorList>
    </citation>
    <scope>NUCLEOTIDE SEQUENCE [LARGE SCALE GENOMIC DNA]</scope>
    <source>
        <strain evidence="2 3">SRW20</strain>
    </source>
</reference>
<dbReference type="STRING" id="231916.A0A409Y529"/>
<name>A0A409Y529_9AGAR</name>
<dbReference type="EMBL" id="NHYE01001148">
    <property type="protein sequence ID" value="PPQ98089.1"/>
    <property type="molecule type" value="Genomic_DNA"/>
</dbReference>
<feature type="region of interest" description="Disordered" evidence="1">
    <location>
        <begin position="1"/>
        <end position="120"/>
    </location>
</feature>
<accession>A0A409Y529</accession>
<feature type="compositionally biased region" description="Low complexity" evidence="1">
    <location>
        <begin position="286"/>
        <end position="305"/>
    </location>
</feature>
<evidence type="ECO:0000256" key="1">
    <source>
        <dbReference type="SAM" id="MobiDB-lite"/>
    </source>
</evidence>
<dbReference type="AlphaFoldDB" id="A0A409Y529"/>
<feature type="region of interest" description="Disordered" evidence="1">
    <location>
        <begin position="278"/>
        <end position="406"/>
    </location>
</feature>